<sequence>MASVKLIIVLVQLFLIAESASLTYILKRDRANLQPSCVAEGLDRYSAVGWIYPMPEDGVLVPNSTTKYIPSLQDDYNCKFSKNDKCNFKWIARDWRVDETSSRTREFIDDNRWEDLPVVMISNSSKEFTQRFYLENAAKVGFSVRSNGAVEVFLSTGWNPHNYPSYYFRIEQQDVYFAKFSMLTPEFDYKLSQLEYSKSSSNIIAGDEWRSFEIGVDETGNVTLIDKNNMDRLLISHVDKEPLKPSYMLIRSFQPSLWKIIQNYFMYTETAQMTRLGPQIQTGYKDLCVSLLVASCSNCKMSFFYMNGTKRQPLNQVPPTNEKWIEIKLKQENIKLSRFNLFIETEFVNGTKEESKGWWAYDNVRVCNENEVKVSYLKLNQTFAEDDSTVNSISCQLIKKPSFRPHTLEYDVIEDDIFPEFPSVDIISNDTSLTLKWPEEDPDRYLTYFIYYQGNDICSSSDIATSTRLSSGGFLTTKHNEIIIPNLIPYTNYNITLSSVLHENDKFLVTSTLATAEPKIEELPIQMHIRPLDSAVNVSWDKPSCNSISGPLIYNLTVWNENLNFTKGLDYQTGTTYLIEGLRPYTKHNLTVATARNARNLMRGSNVNQLTYEFVTLPALAPSVKNLELYAIGTNKAQLRYDLPSNSRGTPVEVQITKCNVLSFAKCKSTISRIARCPLWPQKMCADVDYLMPYQNYNFKVSLKNANTNAFGVESLISAETIERVPSAPGNVTYQVVDCHETIDYCHLNISWLHPYNPNATISHFNIILNSTYFNNSYSEEDQTMHEVLRIVNDTYLPRYTYQVKYVPYSHEYNLYLQSANSKYKSDFSTATVKTADLGDHIDQTPKLLGKGDKAIVFKLPRLDRRLDSYTLTVAVQDFNENLPLKMDSIENPKLADHICHPYGSTWISQVLKVKDNQTKTVTISGLDEKRAIKPNTKYCIIFIITNKYRGEEHDVVYYEKLTTPDSPSSTKEEPKSGSLNHLYMLLLLLLLVPIGFAVYWFIRRRQLKRPKPPIENAYETLPFEEHDKNYANRTYDYPKHK</sequence>
<dbReference type="PROSITE" id="PS50853">
    <property type="entry name" value="FN3"/>
    <property type="match status" value="2"/>
</dbReference>
<dbReference type="CDD" id="cd00063">
    <property type="entry name" value="FN3"/>
    <property type="match status" value="2"/>
</dbReference>
<proteinExistence type="predicted"/>
<dbReference type="EMBL" id="OU892279">
    <property type="protein sequence ID" value="CAG9766449.1"/>
    <property type="molecule type" value="Genomic_DNA"/>
</dbReference>
<keyword evidence="1" id="KW-1133">Transmembrane helix</keyword>
<evidence type="ECO:0000256" key="1">
    <source>
        <dbReference type="SAM" id="Phobius"/>
    </source>
</evidence>
<dbReference type="GO" id="GO:0016020">
    <property type="term" value="C:membrane"/>
    <property type="evidence" value="ECO:0007669"/>
    <property type="project" value="UniProtKB-SubCell"/>
</dbReference>
<name>A0A9N9QNF4_9CUCU</name>
<feature type="domain" description="Fibronectin type-III" evidence="3">
    <location>
        <begin position="521"/>
        <end position="619"/>
    </location>
</feature>
<feature type="chain" id="PRO_5040121936" description="Fibronectin type-III domain-containing protein" evidence="2">
    <location>
        <begin position="20"/>
        <end position="1042"/>
    </location>
</feature>
<evidence type="ECO:0000256" key="2">
    <source>
        <dbReference type="SAM" id="SignalP"/>
    </source>
</evidence>
<keyword evidence="2" id="KW-0732">Signal</keyword>
<dbReference type="Gene3D" id="2.60.40.10">
    <property type="entry name" value="Immunoglobulins"/>
    <property type="match status" value="3"/>
</dbReference>
<dbReference type="PANTHER" id="PTHR46957">
    <property type="entry name" value="CYTOKINE RECEPTOR"/>
    <property type="match status" value="1"/>
</dbReference>
<feature type="transmembrane region" description="Helical" evidence="1">
    <location>
        <begin position="983"/>
        <end position="1003"/>
    </location>
</feature>
<dbReference type="InterPro" id="IPR050713">
    <property type="entry name" value="RTP_Phos/Ushers"/>
</dbReference>
<keyword evidence="1" id="KW-0472">Membrane</keyword>
<dbReference type="PANTHER" id="PTHR46957:SF3">
    <property type="entry name" value="CYTOKINE RECEPTOR"/>
    <property type="match status" value="1"/>
</dbReference>
<dbReference type="AlphaFoldDB" id="A0A9N9QNF4"/>
<dbReference type="InterPro" id="IPR013783">
    <property type="entry name" value="Ig-like_fold"/>
</dbReference>
<dbReference type="OrthoDB" id="6726973at2759"/>
<accession>A0A9N9QNF4</accession>
<evidence type="ECO:0000259" key="3">
    <source>
        <dbReference type="PROSITE" id="PS50853"/>
    </source>
</evidence>
<dbReference type="SMART" id="SM00060">
    <property type="entry name" value="FN3"/>
    <property type="match status" value="3"/>
</dbReference>
<dbReference type="InterPro" id="IPR003961">
    <property type="entry name" value="FN3_dom"/>
</dbReference>
<protein>
    <recommendedName>
        <fullName evidence="3">Fibronectin type-III domain-containing protein</fullName>
    </recommendedName>
</protein>
<dbReference type="InterPro" id="IPR036116">
    <property type="entry name" value="FN3_sf"/>
</dbReference>
<gene>
    <name evidence="4" type="ORF">CEUTPL_LOCUS7033</name>
</gene>
<feature type="domain" description="Fibronectin type-III" evidence="3">
    <location>
        <begin position="418"/>
        <end position="519"/>
    </location>
</feature>
<dbReference type="Proteomes" id="UP001152799">
    <property type="component" value="Chromosome 3"/>
</dbReference>
<evidence type="ECO:0000313" key="4">
    <source>
        <dbReference type="EMBL" id="CAG9766449.1"/>
    </source>
</evidence>
<reference evidence="4" key="1">
    <citation type="submission" date="2022-01" db="EMBL/GenBank/DDBJ databases">
        <authorList>
            <person name="King R."/>
        </authorList>
    </citation>
    <scope>NUCLEOTIDE SEQUENCE</scope>
</reference>
<feature type="signal peptide" evidence="2">
    <location>
        <begin position="1"/>
        <end position="19"/>
    </location>
</feature>
<dbReference type="SUPFAM" id="SSF49265">
    <property type="entry name" value="Fibronectin type III"/>
    <property type="match status" value="3"/>
</dbReference>
<organism evidence="4 5">
    <name type="scientific">Ceutorhynchus assimilis</name>
    <name type="common">cabbage seed weevil</name>
    <dbReference type="NCBI Taxonomy" id="467358"/>
    <lineage>
        <taxon>Eukaryota</taxon>
        <taxon>Metazoa</taxon>
        <taxon>Ecdysozoa</taxon>
        <taxon>Arthropoda</taxon>
        <taxon>Hexapoda</taxon>
        <taxon>Insecta</taxon>
        <taxon>Pterygota</taxon>
        <taxon>Neoptera</taxon>
        <taxon>Endopterygota</taxon>
        <taxon>Coleoptera</taxon>
        <taxon>Polyphaga</taxon>
        <taxon>Cucujiformia</taxon>
        <taxon>Curculionidae</taxon>
        <taxon>Ceutorhynchinae</taxon>
        <taxon>Ceutorhynchus</taxon>
    </lineage>
</organism>
<keyword evidence="5" id="KW-1185">Reference proteome</keyword>
<keyword evidence="1" id="KW-0812">Transmembrane</keyword>
<evidence type="ECO:0000313" key="5">
    <source>
        <dbReference type="Proteomes" id="UP001152799"/>
    </source>
</evidence>